<feature type="compositionally biased region" description="Low complexity" evidence="1">
    <location>
        <begin position="460"/>
        <end position="470"/>
    </location>
</feature>
<feature type="region of interest" description="Disordered" evidence="1">
    <location>
        <begin position="301"/>
        <end position="481"/>
    </location>
</feature>
<feature type="non-terminal residue" evidence="2">
    <location>
        <position position="1"/>
    </location>
</feature>
<keyword evidence="3" id="KW-1185">Reference proteome</keyword>
<name>A0A3E2H627_SCYLI</name>
<dbReference type="OMA" id="KVVFRWK"/>
<proteinExistence type="predicted"/>
<gene>
    <name evidence="2" type="ORF">B7463_g7477</name>
</gene>
<reference evidence="2 3" key="1">
    <citation type="submission" date="2018-05" db="EMBL/GenBank/DDBJ databases">
        <title>Draft genome sequence of Scytalidium lignicola DSM 105466, a ubiquitous saprotrophic fungus.</title>
        <authorList>
            <person name="Buettner E."/>
            <person name="Gebauer A.M."/>
            <person name="Hofrichter M."/>
            <person name="Liers C."/>
            <person name="Kellner H."/>
        </authorList>
    </citation>
    <scope>NUCLEOTIDE SEQUENCE [LARGE SCALE GENOMIC DNA]</scope>
    <source>
        <strain evidence="2 3">DSM 105466</strain>
    </source>
</reference>
<feature type="compositionally biased region" description="Polar residues" evidence="1">
    <location>
        <begin position="420"/>
        <end position="432"/>
    </location>
</feature>
<organism evidence="2 3">
    <name type="scientific">Scytalidium lignicola</name>
    <name type="common">Hyphomycete</name>
    <dbReference type="NCBI Taxonomy" id="5539"/>
    <lineage>
        <taxon>Eukaryota</taxon>
        <taxon>Fungi</taxon>
        <taxon>Dikarya</taxon>
        <taxon>Ascomycota</taxon>
        <taxon>Pezizomycotina</taxon>
        <taxon>Leotiomycetes</taxon>
        <taxon>Leotiomycetes incertae sedis</taxon>
        <taxon>Scytalidium</taxon>
    </lineage>
</organism>
<evidence type="ECO:0000256" key="1">
    <source>
        <dbReference type="SAM" id="MobiDB-lite"/>
    </source>
</evidence>
<evidence type="ECO:0000313" key="3">
    <source>
        <dbReference type="Proteomes" id="UP000258309"/>
    </source>
</evidence>
<feature type="compositionally biased region" description="Basic and acidic residues" evidence="1">
    <location>
        <begin position="301"/>
        <end position="345"/>
    </location>
</feature>
<dbReference type="Proteomes" id="UP000258309">
    <property type="component" value="Unassembled WGS sequence"/>
</dbReference>
<feature type="non-terminal residue" evidence="2">
    <location>
        <position position="492"/>
    </location>
</feature>
<dbReference type="OrthoDB" id="3357341at2759"/>
<evidence type="ECO:0000313" key="2">
    <source>
        <dbReference type="EMBL" id="RFU28856.1"/>
    </source>
</evidence>
<dbReference type="STRING" id="5539.A0A3E2H627"/>
<protein>
    <submittedName>
        <fullName evidence="2">Uncharacterized protein</fullName>
    </submittedName>
</protein>
<sequence>MLDSNLPTFYIKPSPDAPLSNTIYFSQDESELQPQYTLRRPDPKLPASKNCYAIALYDSYNPEVLYAEVLVQPEWQQPTLSAAEIRAQNGVPAPLVPIVPNNFIIQLYNPDQQVTVRQIAGSWNSSSHWEFEMPQTSFRQPSASMLDRSQDDPPASDITPKVPFKWKRDGKLSKDITCFLVGKSSDTKKNKEPDIPIAMFKGSKTLTLYQPNMHRVDLEDFKGLEVVILLGASVIKDIFFNPNREMFNINAPTATRKNSGTVIPPKSTSPVATMSGAIFPVSKVSTSPTLDPETARLKAQIEAEEKDRERAARQEERRLKKMLEQEEKERRRREAEVEKETERLKKIYGVPPPLPSRHPQQQAPPPSQPPRPQASPYVNQPPYSRTEAFPQYYSAPHSRPPPVQRPVSTPANGPLGNFDNRASISNLSNLMGGSNAPPPQKRPHRHSGPYLQPPNAGNASSSGFFSSSGSNDGGGYFGFGRNKLTKKKSVFF</sequence>
<feature type="compositionally biased region" description="Pro residues" evidence="1">
    <location>
        <begin position="350"/>
        <end position="373"/>
    </location>
</feature>
<dbReference type="EMBL" id="NCSJ02000148">
    <property type="protein sequence ID" value="RFU28856.1"/>
    <property type="molecule type" value="Genomic_DNA"/>
</dbReference>
<accession>A0A3E2H627</accession>
<comment type="caution">
    <text evidence="2">The sequence shown here is derived from an EMBL/GenBank/DDBJ whole genome shotgun (WGS) entry which is preliminary data.</text>
</comment>
<dbReference type="AlphaFoldDB" id="A0A3E2H627"/>